<accession>D8QJC0</accession>
<dbReference type="EMBL" id="GL377314">
    <property type="protein sequence ID" value="EFI92061.1"/>
    <property type="molecule type" value="Genomic_DNA"/>
</dbReference>
<keyword evidence="2" id="KW-1185">Reference proteome</keyword>
<dbReference type="Proteomes" id="UP000007431">
    <property type="component" value="Unassembled WGS sequence"/>
</dbReference>
<proteinExistence type="predicted"/>
<evidence type="ECO:0000313" key="2">
    <source>
        <dbReference type="Proteomes" id="UP000007431"/>
    </source>
</evidence>
<organism evidence="2">
    <name type="scientific">Schizophyllum commune (strain H4-8 / FGSC 9210)</name>
    <name type="common">Split gill fungus</name>
    <dbReference type="NCBI Taxonomy" id="578458"/>
    <lineage>
        <taxon>Eukaryota</taxon>
        <taxon>Fungi</taxon>
        <taxon>Dikarya</taxon>
        <taxon>Basidiomycota</taxon>
        <taxon>Agaricomycotina</taxon>
        <taxon>Agaricomycetes</taxon>
        <taxon>Agaricomycetidae</taxon>
        <taxon>Agaricales</taxon>
        <taxon>Schizophyllaceae</taxon>
        <taxon>Schizophyllum</taxon>
    </lineage>
</organism>
<dbReference type="InParanoid" id="D8QJC0"/>
<protein>
    <submittedName>
        <fullName evidence="1">Expressed protein</fullName>
    </submittedName>
</protein>
<sequence>MRSASSTRALTASRASTAALCAASTGAACKRATIPCSVDVVLAQVSVYRASLALLPPCHPSFIHPPHAAYARHMPIKPRPTHAS</sequence>
<name>D8QJC0_SCHCM</name>
<dbReference type="AlphaFoldDB" id="D8QJC0"/>
<gene>
    <name evidence="1" type="ORF">SCHCODRAFT_86165</name>
</gene>
<dbReference type="HOGENOM" id="CLU_2528738_0_0_1"/>
<dbReference type="PROSITE" id="PS51257">
    <property type="entry name" value="PROKAR_LIPOPROTEIN"/>
    <property type="match status" value="1"/>
</dbReference>
<reference evidence="1 2" key="1">
    <citation type="journal article" date="2010" name="Nat. Biotechnol.">
        <title>Genome sequence of the model mushroom Schizophyllum commune.</title>
        <authorList>
            <person name="Ohm R.A."/>
            <person name="de Jong J.F."/>
            <person name="Lugones L.G."/>
            <person name="Aerts A."/>
            <person name="Kothe E."/>
            <person name="Stajich J.E."/>
            <person name="de Vries R.P."/>
            <person name="Record E."/>
            <person name="Levasseur A."/>
            <person name="Baker S.E."/>
            <person name="Bartholomew K.A."/>
            <person name="Coutinho P.M."/>
            <person name="Erdmann S."/>
            <person name="Fowler T.J."/>
            <person name="Gathman A.C."/>
            <person name="Lombard V."/>
            <person name="Henrissat B."/>
            <person name="Knabe N."/>
            <person name="Kuees U."/>
            <person name="Lilly W.W."/>
            <person name="Lindquist E."/>
            <person name="Lucas S."/>
            <person name="Magnuson J.K."/>
            <person name="Piumi F."/>
            <person name="Raudaskoski M."/>
            <person name="Salamov A."/>
            <person name="Schmutz J."/>
            <person name="Schwarze F.W.M.R."/>
            <person name="vanKuyk P.A."/>
            <person name="Horton J.S."/>
            <person name="Grigoriev I.V."/>
            <person name="Woesten H.A.B."/>
        </authorList>
    </citation>
    <scope>NUCLEOTIDE SEQUENCE [LARGE SCALE GENOMIC DNA]</scope>
    <source>
        <strain evidence="2">H4-8 / FGSC 9210</strain>
    </source>
</reference>
<evidence type="ECO:0000313" key="1">
    <source>
        <dbReference type="EMBL" id="EFI92061.1"/>
    </source>
</evidence>